<dbReference type="Proteomes" id="UP000775500">
    <property type="component" value="Unassembled WGS sequence"/>
</dbReference>
<evidence type="ECO:0000313" key="3">
    <source>
        <dbReference type="Proteomes" id="UP000521313"/>
    </source>
</evidence>
<gene>
    <name evidence="2" type="ORF">H5982_07260</name>
    <name evidence="1" type="ORF">HNQ43_001305</name>
</gene>
<evidence type="ECO:0000313" key="2">
    <source>
        <dbReference type="EMBL" id="MBM6831900.1"/>
    </source>
</evidence>
<comment type="caution">
    <text evidence="1">The sequence shown here is derived from an EMBL/GenBank/DDBJ whole genome shotgun (WGS) entry which is preliminary data.</text>
</comment>
<dbReference type="EMBL" id="JACHHD010000012">
    <property type="protein sequence ID" value="MBB5185252.1"/>
    <property type="molecule type" value="Genomic_DNA"/>
</dbReference>
<dbReference type="AlphaFoldDB" id="A0A7W8D369"/>
<organism evidence="1 3">
    <name type="scientific">Faecalicoccus acidiformans</name>
    <dbReference type="NCBI Taxonomy" id="915173"/>
    <lineage>
        <taxon>Bacteria</taxon>
        <taxon>Bacillati</taxon>
        <taxon>Bacillota</taxon>
        <taxon>Erysipelotrichia</taxon>
        <taxon>Erysipelotrichales</taxon>
        <taxon>Erysipelotrichaceae</taxon>
        <taxon>Faecalicoccus</taxon>
    </lineage>
</organism>
<reference evidence="2 4" key="3">
    <citation type="journal article" date="2021" name="Sci. Rep.">
        <title>The distribution of antibiotic resistance genes in chicken gut microbiota commensals.</title>
        <authorList>
            <person name="Juricova H."/>
            <person name="Matiasovicova J."/>
            <person name="Kubasova T."/>
            <person name="Cejkova D."/>
            <person name="Rychlik I."/>
        </authorList>
    </citation>
    <scope>NUCLEOTIDE SEQUENCE [LARGE SCALE GENOMIC DNA]</scope>
    <source>
        <strain evidence="2 4">An423</strain>
    </source>
</reference>
<evidence type="ECO:0000313" key="4">
    <source>
        <dbReference type="Proteomes" id="UP000775500"/>
    </source>
</evidence>
<protein>
    <submittedName>
        <fullName evidence="1">Uncharacterized protein</fullName>
    </submittedName>
</protein>
<keyword evidence="4" id="KW-1185">Reference proteome</keyword>
<name>A0A7W8D369_9FIRM</name>
<dbReference type="EMBL" id="JACJLU010000009">
    <property type="protein sequence ID" value="MBM6831900.1"/>
    <property type="molecule type" value="Genomic_DNA"/>
</dbReference>
<sequence length="161" mass="18769">MRKKEIFPYEIEPGAIMDYVDDKFMLVIKDNEWSSEEVRLLDKGAKLQFCYTMDIAIFVFEGGDIDSSDFYFNIQECDQAKALLNAQKLDIEVLLVNQKNQICWKKKKTLDKEKTQKILECLHRQSQISFAPGEFDVNVEGLQSAYEPFELEKYAVVELAF</sequence>
<evidence type="ECO:0000313" key="1">
    <source>
        <dbReference type="EMBL" id="MBB5185252.1"/>
    </source>
</evidence>
<reference evidence="1 3" key="1">
    <citation type="submission" date="2020-08" db="EMBL/GenBank/DDBJ databases">
        <title>Genomic Encyclopedia of Type Strains, Phase IV (KMG-IV): sequencing the most valuable type-strain genomes for metagenomic binning, comparative biology and taxonomic classification.</title>
        <authorList>
            <person name="Goeker M."/>
        </authorList>
    </citation>
    <scope>NUCLEOTIDE SEQUENCE [LARGE SCALE GENOMIC DNA]</scope>
    <source>
        <strain evidence="1 3">DSM 26963</strain>
    </source>
</reference>
<dbReference type="RefSeq" id="WP_183375996.1">
    <property type="nucleotide sequence ID" value="NZ_CALVCN010000019.1"/>
</dbReference>
<reference evidence="2" key="2">
    <citation type="submission" date="2020-08" db="EMBL/GenBank/DDBJ databases">
        <authorList>
            <person name="Cejkova D."/>
            <person name="Kubasova T."/>
            <person name="Jahodarova E."/>
            <person name="Rychlik I."/>
        </authorList>
    </citation>
    <scope>NUCLEOTIDE SEQUENCE</scope>
    <source>
        <strain evidence="2">An423</strain>
    </source>
</reference>
<accession>A0A7W8D369</accession>
<proteinExistence type="predicted"/>
<dbReference type="Proteomes" id="UP000521313">
    <property type="component" value="Unassembled WGS sequence"/>
</dbReference>